<evidence type="ECO:0000256" key="2">
    <source>
        <dbReference type="ARBA" id="ARBA00023125"/>
    </source>
</evidence>
<dbReference type="InterPro" id="IPR009057">
    <property type="entry name" value="Homeodomain-like_sf"/>
</dbReference>
<keyword evidence="7" id="KW-1185">Reference proteome</keyword>
<organism evidence="6 7">
    <name type="scientific">Kineosporia babensis</name>
    <dbReference type="NCBI Taxonomy" id="499548"/>
    <lineage>
        <taxon>Bacteria</taxon>
        <taxon>Bacillati</taxon>
        <taxon>Actinomycetota</taxon>
        <taxon>Actinomycetes</taxon>
        <taxon>Kineosporiales</taxon>
        <taxon>Kineosporiaceae</taxon>
        <taxon>Kineosporia</taxon>
    </lineage>
</organism>
<reference evidence="6" key="1">
    <citation type="submission" date="2021-11" db="EMBL/GenBank/DDBJ databases">
        <title>Streptomyces corallinus and Kineosporia corallina sp. nov., two new coral-derived marine actinobacteria.</title>
        <authorList>
            <person name="Buangrab K."/>
            <person name="Sutthacheep M."/>
            <person name="Yeemin T."/>
            <person name="Harunari E."/>
            <person name="Igarashi Y."/>
            <person name="Sripreechasak P."/>
            <person name="Kanchanasin P."/>
            <person name="Tanasupawat S."/>
            <person name="Phongsopitanun W."/>
        </authorList>
    </citation>
    <scope>NUCLEOTIDE SEQUENCE</scope>
    <source>
        <strain evidence="6">JCM 31032</strain>
    </source>
</reference>
<evidence type="ECO:0000256" key="4">
    <source>
        <dbReference type="PROSITE-ProRule" id="PRU00335"/>
    </source>
</evidence>
<gene>
    <name evidence="6" type="ORF">LR394_06320</name>
</gene>
<dbReference type="PANTHER" id="PTHR30055">
    <property type="entry name" value="HTH-TYPE TRANSCRIPTIONAL REGULATOR RUTR"/>
    <property type="match status" value="1"/>
</dbReference>
<proteinExistence type="predicted"/>
<dbReference type="PRINTS" id="PR00455">
    <property type="entry name" value="HTHTETR"/>
</dbReference>
<evidence type="ECO:0000259" key="5">
    <source>
        <dbReference type="PROSITE" id="PS50977"/>
    </source>
</evidence>
<dbReference type="PROSITE" id="PS50977">
    <property type="entry name" value="HTH_TETR_2"/>
    <property type="match status" value="1"/>
</dbReference>
<dbReference type="AlphaFoldDB" id="A0A9X1NCG7"/>
<dbReference type="GO" id="GO:0000976">
    <property type="term" value="F:transcription cis-regulatory region binding"/>
    <property type="evidence" value="ECO:0007669"/>
    <property type="project" value="TreeGrafter"/>
</dbReference>
<evidence type="ECO:0000256" key="3">
    <source>
        <dbReference type="ARBA" id="ARBA00023163"/>
    </source>
</evidence>
<comment type="caution">
    <text evidence="6">The sequence shown here is derived from an EMBL/GenBank/DDBJ whole genome shotgun (WGS) entry which is preliminary data.</text>
</comment>
<keyword evidence="2 4" id="KW-0238">DNA-binding</keyword>
<evidence type="ECO:0000313" key="7">
    <source>
        <dbReference type="Proteomes" id="UP001138997"/>
    </source>
</evidence>
<dbReference type="RefSeq" id="WP_231439453.1">
    <property type="nucleotide sequence ID" value="NZ_JAJOMB010000003.1"/>
</dbReference>
<keyword evidence="3" id="KW-0804">Transcription</keyword>
<dbReference type="Gene3D" id="1.10.357.10">
    <property type="entry name" value="Tetracycline Repressor, domain 2"/>
    <property type="match status" value="1"/>
</dbReference>
<dbReference type="EMBL" id="JAJOMB010000003">
    <property type="protein sequence ID" value="MCD5310503.1"/>
    <property type="molecule type" value="Genomic_DNA"/>
</dbReference>
<dbReference type="Proteomes" id="UP001138997">
    <property type="component" value="Unassembled WGS sequence"/>
</dbReference>
<evidence type="ECO:0000313" key="6">
    <source>
        <dbReference type="EMBL" id="MCD5310503.1"/>
    </source>
</evidence>
<accession>A0A9X1NCG7</accession>
<feature type="domain" description="HTH tetR-type" evidence="5">
    <location>
        <begin position="13"/>
        <end position="73"/>
    </location>
</feature>
<name>A0A9X1NCG7_9ACTN</name>
<dbReference type="GO" id="GO:0003700">
    <property type="term" value="F:DNA-binding transcription factor activity"/>
    <property type="evidence" value="ECO:0007669"/>
    <property type="project" value="TreeGrafter"/>
</dbReference>
<evidence type="ECO:0000256" key="1">
    <source>
        <dbReference type="ARBA" id="ARBA00023015"/>
    </source>
</evidence>
<sequence length="202" mass="21914">MPAAATRRAQYAALTRQAILDAARALFIEHGYFGTKVEQIAAAAQVAPATVYAVGGGKNGLLRTLIETAVNSPENADLRGEIEAADDPQLLLQLIVDAAQSRFDRWAPLLRQVIAAAPQEAGVRESLGIAHESLRQGLRLAAERLAAQEALRAGLDAGQATDLLWLYLCNTACFVRADDLGWSSQRSRDWLNTVLVRELLER</sequence>
<dbReference type="SUPFAM" id="SSF46689">
    <property type="entry name" value="Homeodomain-like"/>
    <property type="match status" value="1"/>
</dbReference>
<dbReference type="InterPro" id="IPR001647">
    <property type="entry name" value="HTH_TetR"/>
</dbReference>
<protein>
    <submittedName>
        <fullName evidence="6">TetR/AcrR family transcriptional regulator</fullName>
    </submittedName>
</protein>
<dbReference type="Pfam" id="PF00440">
    <property type="entry name" value="TetR_N"/>
    <property type="match status" value="1"/>
</dbReference>
<keyword evidence="1" id="KW-0805">Transcription regulation</keyword>
<dbReference type="PANTHER" id="PTHR30055:SF234">
    <property type="entry name" value="HTH-TYPE TRANSCRIPTIONAL REGULATOR BETI"/>
    <property type="match status" value="1"/>
</dbReference>
<dbReference type="InterPro" id="IPR050109">
    <property type="entry name" value="HTH-type_TetR-like_transc_reg"/>
</dbReference>
<feature type="DNA-binding region" description="H-T-H motif" evidence="4">
    <location>
        <begin position="36"/>
        <end position="55"/>
    </location>
</feature>